<dbReference type="Proteomes" id="UP000317800">
    <property type="component" value="Segment"/>
</dbReference>
<evidence type="ECO:0000313" key="3">
    <source>
        <dbReference type="Proteomes" id="UP000317800"/>
    </source>
</evidence>
<keyword evidence="3" id="KW-1185">Reference proteome</keyword>
<organism evidence="2 3">
    <name type="scientific">Bacillus phage vB_BmeM-Goe8</name>
    <dbReference type="NCBI Taxonomy" id="2593638"/>
    <lineage>
        <taxon>Viruses</taxon>
        <taxon>Duplodnaviria</taxon>
        <taxon>Heunggongvirae</taxon>
        <taxon>Uroviricota</taxon>
        <taxon>Caudoviricetes</taxon>
        <taxon>Herelleviridae</taxon>
        <taxon>Bastillevirinae</taxon>
        <taxon>Goettingenvirus</taxon>
        <taxon>Goettingenvirus goe8</taxon>
    </lineage>
</organism>
<feature type="transmembrane region" description="Helical" evidence="1">
    <location>
        <begin position="7"/>
        <end position="30"/>
    </location>
</feature>
<accession>A0A516KMU1</accession>
<proteinExistence type="predicted"/>
<feature type="transmembrane region" description="Helical" evidence="1">
    <location>
        <begin position="42"/>
        <end position="59"/>
    </location>
</feature>
<gene>
    <name evidence="2" type="ORF">Goe8_c01310</name>
</gene>
<sequence>MTNIIKVACWYGFFYILLFVVWIIVSDWMFGEIYLSEDWTPVTVGAGAFFTALYLVGALDKRKRGKANGEK</sequence>
<name>A0A516KMU1_9CAUD</name>
<reference evidence="2 3" key="1">
    <citation type="submission" date="2019-06" db="EMBL/GenBank/DDBJ databases">
        <authorList>
            <person name="Hertel R."/>
        </authorList>
    </citation>
    <scope>NUCLEOTIDE SEQUENCE [LARGE SCALE GENOMIC DNA]</scope>
</reference>
<keyword evidence="1" id="KW-0472">Membrane</keyword>
<keyword evidence="1" id="KW-1133">Transmembrane helix</keyword>
<evidence type="ECO:0000313" key="2">
    <source>
        <dbReference type="EMBL" id="QDP42904.1"/>
    </source>
</evidence>
<evidence type="ECO:0000256" key="1">
    <source>
        <dbReference type="SAM" id="Phobius"/>
    </source>
</evidence>
<protein>
    <submittedName>
        <fullName evidence="2">Putative membrane bound protein</fullName>
    </submittedName>
</protein>
<dbReference type="EMBL" id="MN043729">
    <property type="protein sequence ID" value="QDP42904.1"/>
    <property type="molecule type" value="Genomic_DNA"/>
</dbReference>
<keyword evidence="1" id="KW-0812">Transmembrane</keyword>